<feature type="domain" description="Thioredoxin" evidence="8">
    <location>
        <begin position="24"/>
        <end position="183"/>
    </location>
</feature>
<dbReference type="InterPro" id="IPR037944">
    <property type="entry name" value="PRX5-like"/>
</dbReference>
<dbReference type="PANTHER" id="PTHR10430">
    <property type="entry name" value="PEROXIREDOXIN"/>
    <property type="match status" value="1"/>
</dbReference>
<dbReference type="OrthoDB" id="1882547at2759"/>
<keyword evidence="5 7" id="KW-0676">Redox-active center</keyword>
<dbReference type="GO" id="GO:0008379">
    <property type="term" value="F:thioredoxin peroxidase activity"/>
    <property type="evidence" value="ECO:0007669"/>
    <property type="project" value="InterPro"/>
</dbReference>
<dbReference type="AlphaFoldDB" id="G8YBX3"/>
<evidence type="ECO:0000256" key="3">
    <source>
        <dbReference type="ARBA" id="ARBA00022862"/>
    </source>
</evidence>
<proteinExistence type="inferred from homology"/>
<dbReference type="GO" id="GO:0005739">
    <property type="term" value="C:mitochondrion"/>
    <property type="evidence" value="ECO:0007669"/>
    <property type="project" value="TreeGrafter"/>
</dbReference>
<dbReference type="EMBL" id="FO082050">
    <property type="protein sequence ID" value="CCE82454.1"/>
    <property type="molecule type" value="Genomic_DNA"/>
</dbReference>
<dbReference type="GO" id="GO:0005777">
    <property type="term" value="C:peroxisome"/>
    <property type="evidence" value="ECO:0007669"/>
    <property type="project" value="TreeGrafter"/>
</dbReference>
<sequence>MMSRNMILGRQFSRAFSSSTQRLIAVGEKIPSASLYESSPGNEVALAEEAANGKSVIVGVPGAFSPACSASHVPGYLKNLRGFNDKGYTKFFIVSVNDPFVMKAWGSQLLENVGSSQVKFLADPRAEFATALDLKFDASKVFGNERSKRYALLVEDGKVTKTFIEPDNTSVNVSDATKVLSQV</sequence>
<dbReference type="GO" id="GO:0034599">
    <property type="term" value="P:cellular response to oxidative stress"/>
    <property type="evidence" value="ECO:0007669"/>
    <property type="project" value="InterPro"/>
</dbReference>
<comment type="similarity">
    <text evidence="1 7">Belongs to the peroxiredoxin family. Prx5 subfamily.</text>
</comment>
<dbReference type="GO" id="GO:0005829">
    <property type="term" value="C:cytosol"/>
    <property type="evidence" value="ECO:0007669"/>
    <property type="project" value="TreeGrafter"/>
</dbReference>
<evidence type="ECO:0000256" key="6">
    <source>
        <dbReference type="PIRSR" id="PIRSR637944-1"/>
    </source>
</evidence>
<dbReference type="HOGENOM" id="CLU_072440_3_0_1"/>
<comment type="function">
    <text evidence="7">Thiol-specific peroxidase that catalyzes the reduction of hydrogen peroxide and organic hydroperoxides to water and alcohols, respectively. Plays a role in cell protection against oxidative stress by detoxifying peroxides.</text>
</comment>
<name>G8YBX3_PICSO</name>
<evidence type="ECO:0000256" key="4">
    <source>
        <dbReference type="ARBA" id="ARBA00023002"/>
    </source>
</evidence>
<evidence type="ECO:0000256" key="7">
    <source>
        <dbReference type="RuleBase" id="RU366011"/>
    </source>
</evidence>
<evidence type="ECO:0000256" key="2">
    <source>
        <dbReference type="ARBA" id="ARBA00022559"/>
    </source>
</evidence>
<dbReference type="InterPro" id="IPR013766">
    <property type="entry name" value="Thioredoxin_domain"/>
</dbReference>
<dbReference type="GO" id="GO:0045454">
    <property type="term" value="P:cell redox homeostasis"/>
    <property type="evidence" value="ECO:0007669"/>
    <property type="project" value="TreeGrafter"/>
</dbReference>
<dbReference type="InterPro" id="IPR036249">
    <property type="entry name" value="Thioredoxin-like_sf"/>
</dbReference>
<dbReference type="Proteomes" id="UP000005222">
    <property type="component" value="Chromosome J"/>
</dbReference>
<reference evidence="9 10" key="1">
    <citation type="journal article" date="2012" name="G3 (Bethesda)">
        <title>Pichia sorbitophila, an interspecies yeast hybrid reveals early steps of genome resolution following polyploidization.</title>
        <authorList>
            <person name="Leh Louis V."/>
            <person name="Despons L."/>
            <person name="Friedrich A."/>
            <person name="Martin T."/>
            <person name="Durrens P."/>
            <person name="Casaregola S."/>
            <person name="Neuveglise C."/>
            <person name="Fairhead C."/>
            <person name="Marck C."/>
            <person name="Cruz J.A."/>
            <person name="Straub M.L."/>
            <person name="Kugler V."/>
            <person name="Sacerdot C."/>
            <person name="Uzunov Z."/>
            <person name="Thierry A."/>
            <person name="Weiss S."/>
            <person name="Bleykasten C."/>
            <person name="De Montigny J."/>
            <person name="Jacques N."/>
            <person name="Jung P."/>
            <person name="Lemaire M."/>
            <person name="Mallet S."/>
            <person name="Morel G."/>
            <person name="Richard G.F."/>
            <person name="Sarkar A."/>
            <person name="Savel G."/>
            <person name="Schacherer J."/>
            <person name="Seret M.L."/>
            <person name="Talla E."/>
            <person name="Samson G."/>
            <person name="Jubin C."/>
            <person name="Poulain J."/>
            <person name="Vacherie B."/>
            <person name="Barbe V."/>
            <person name="Pelletier E."/>
            <person name="Sherman D.J."/>
            <person name="Westhof E."/>
            <person name="Weissenbach J."/>
            <person name="Baret P.V."/>
            <person name="Wincker P."/>
            <person name="Gaillardin C."/>
            <person name="Dujon B."/>
            <person name="Souciet J.L."/>
        </authorList>
    </citation>
    <scope>NUCLEOTIDE SEQUENCE [LARGE SCALE GENOMIC DNA]</scope>
    <source>
        <strain evidence="10">ATCC MYA-4447 / BCRC 22081 / CBS 7064 / NBRC 10061 / NRRL Y-12695</strain>
    </source>
</reference>
<dbReference type="CDD" id="cd03013">
    <property type="entry name" value="PRX5_like"/>
    <property type="match status" value="1"/>
</dbReference>
<dbReference type="OMA" id="TEWGKAH"/>
<evidence type="ECO:0000313" key="9">
    <source>
        <dbReference type="EMBL" id="CCE82454.1"/>
    </source>
</evidence>
<dbReference type="PROSITE" id="PS51352">
    <property type="entry name" value="THIOREDOXIN_2"/>
    <property type="match status" value="1"/>
</dbReference>
<accession>G8YBX3</accession>
<dbReference type="Gene3D" id="3.40.30.10">
    <property type="entry name" value="Glutaredoxin"/>
    <property type="match status" value="1"/>
</dbReference>
<dbReference type="eggNOG" id="KOG0541">
    <property type="taxonomic scope" value="Eukaryota"/>
</dbReference>
<organism evidence="9 10">
    <name type="scientific">Pichia sorbitophila (strain ATCC MYA-4447 / BCRC 22081 / CBS 7064 / NBRC 10061 / NRRL Y-12695)</name>
    <name type="common">Hybrid yeast</name>
    <dbReference type="NCBI Taxonomy" id="559304"/>
    <lineage>
        <taxon>Eukaryota</taxon>
        <taxon>Fungi</taxon>
        <taxon>Dikarya</taxon>
        <taxon>Ascomycota</taxon>
        <taxon>Saccharomycotina</taxon>
        <taxon>Pichiomycetes</taxon>
        <taxon>Debaryomycetaceae</taxon>
        <taxon>Millerozyma</taxon>
    </lineage>
</organism>
<evidence type="ECO:0000256" key="5">
    <source>
        <dbReference type="ARBA" id="ARBA00023284"/>
    </source>
</evidence>
<dbReference type="InterPro" id="IPR013740">
    <property type="entry name" value="Redoxin"/>
</dbReference>
<keyword evidence="2 7" id="KW-0575">Peroxidase</keyword>
<protein>
    <submittedName>
        <fullName evidence="9">Piso0_002181 protein</fullName>
    </submittedName>
</protein>
<evidence type="ECO:0000259" key="8">
    <source>
        <dbReference type="PROSITE" id="PS51352"/>
    </source>
</evidence>
<evidence type="ECO:0000313" key="10">
    <source>
        <dbReference type="Proteomes" id="UP000005222"/>
    </source>
</evidence>
<dbReference type="SUPFAM" id="SSF52833">
    <property type="entry name" value="Thioredoxin-like"/>
    <property type="match status" value="1"/>
</dbReference>
<dbReference type="PANTHER" id="PTHR10430:SF39">
    <property type="entry name" value="PEROXISOMAL MEMBRANE ASSOCIATED PROTEIN 20"/>
    <property type="match status" value="1"/>
</dbReference>
<dbReference type="GO" id="GO:0042744">
    <property type="term" value="P:hydrogen peroxide catabolic process"/>
    <property type="evidence" value="ECO:0007669"/>
    <property type="project" value="TreeGrafter"/>
</dbReference>
<keyword evidence="4 7" id="KW-0560">Oxidoreductase</keyword>
<keyword evidence="3 7" id="KW-0049">Antioxidant</keyword>
<dbReference type="FunFam" id="3.40.30.10:FF:000159">
    <property type="entry name" value="Peroxiredoxin"/>
    <property type="match status" value="1"/>
</dbReference>
<keyword evidence="10" id="KW-1185">Reference proteome</keyword>
<evidence type="ECO:0000256" key="1">
    <source>
        <dbReference type="ARBA" id="ARBA00010505"/>
    </source>
</evidence>
<dbReference type="Pfam" id="PF08534">
    <property type="entry name" value="Redoxin"/>
    <property type="match status" value="1"/>
</dbReference>
<dbReference type="InParanoid" id="G8YBX3"/>
<feature type="active site" description="Cysteine sulfenic acid (-SOH) intermediate" evidence="6">
    <location>
        <position position="68"/>
    </location>
</feature>
<gene>
    <name evidence="9" type="primary">Piso0_002181</name>
    <name evidence="9" type="ORF">GNLVRS01_PISO0J06433g</name>
</gene>
<dbReference type="STRING" id="559304.G8YBX3"/>